<dbReference type="Pfam" id="PF08323">
    <property type="entry name" value="Glyco_transf_5"/>
    <property type="match status" value="1"/>
</dbReference>
<evidence type="ECO:0000313" key="5">
    <source>
        <dbReference type="EMBL" id="HEF86822.1"/>
    </source>
</evidence>
<dbReference type="InterPro" id="IPR001296">
    <property type="entry name" value="Glyco_trans_1"/>
</dbReference>
<protein>
    <submittedName>
        <fullName evidence="5">Glycosyltransferase</fullName>
    </submittedName>
</protein>
<feature type="domain" description="Glycosyl transferase family 1" evidence="3">
    <location>
        <begin position="315"/>
        <end position="491"/>
    </location>
</feature>
<evidence type="ECO:0000259" key="4">
    <source>
        <dbReference type="Pfam" id="PF08323"/>
    </source>
</evidence>
<name>A0A7C2FEB5_9CREN</name>
<evidence type="ECO:0000256" key="1">
    <source>
        <dbReference type="ARBA" id="ARBA00022676"/>
    </source>
</evidence>
<gene>
    <name evidence="5" type="ORF">ENP55_00630</name>
</gene>
<dbReference type="SUPFAM" id="SSF53756">
    <property type="entry name" value="UDP-Glycosyltransferase/glycogen phosphorylase"/>
    <property type="match status" value="1"/>
</dbReference>
<dbReference type="PANTHER" id="PTHR45825:SF11">
    <property type="entry name" value="ALPHA AMYLASE DOMAIN-CONTAINING PROTEIN"/>
    <property type="match status" value="1"/>
</dbReference>
<organism evidence="5">
    <name type="scientific">Thermosphaera aggregans</name>
    <dbReference type="NCBI Taxonomy" id="54254"/>
    <lineage>
        <taxon>Archaea</taxon>
        <taxon>Thermoproteota</taxon>
        <taxon>Thermoprotei</taxon>
        <taxon>Desulfurococcales</taxon>
        <taxon>Desulfurococcaceae</taxon>
        <taxon>Thermosphaera</taxon>
    </lineage>
</organism>
<dbReference type="EMBL" id="DSJT01000003">
    <property type="protein sequence ID" value="HEF86822.1"/>
    <property type="molecule type" value="Genomic_DNA"/>
</dbReference>
<dbReference type="AlphaFoldDB" id="A0A7C2FEB5"/>
<feature type="domain" description="Starch synthase catalytic" evidence="4">
    <location>
        <begin position="7"/>
        <end position="229"/>
    </location>
</feature>
<keyword evidence="1" id="KW-0328">Glycosyltransferase</keyword>
<dbReference type="InterPro" id="IPR013534">
    <property type="entry name" value="Starch_synth_cat_dom"/>
</dbReference>
<dbReference type="GO" id="GO:0016757">
    <property type="term" value="F:glycosyltransferase activity"/>
    <property type="evidence" value="ECO:0007669"/>
    <property type="project" value="UniProtKB-KW"/>
</dbReference>
<proteinExistence type="predicted"/>
<comment type="caution">
    <text evidence="5">The sequence shown here is derived from an EMBL/GenBank/DDBJ whole genome shotgun (WGS) entry which is preliminary data.</text>
</comment>
<evidence type="ECO:0000256" key="2">
    <source>
        <dbReference type="ARBA" id="ARBA00022679"/>
    </source>
</evidence>
<dbReference type="Gene3D" id="3.40.50.2000">
    <property type="entry name" value="Glycogen Phosphorylase B"/>
    <property type="match status" value="2"/>
</dbReference>
<dbReference type="PANTHER" id="PTHR45825">
    <property type="entry name" value="GRANULE-BOUND STARCH SYNTHASE 1, CHLOROPLASTIC/AMYLOPLASTIC"/>
    <property type="match status" value="1"/>
</dbReference>
<dbReference type="Pfam" id="PF00534">
    <property type="entry name" value="Glycos_transf_1"/>
    <property type="match status" value="1"/>
</dbReference>
<keyword evidence="2 5" id="KW-0808">Transferase</keyword>
<reference evidence="5" key="1">
    <citation type="journal article" date="2020" name="mSystems">
        <title>Genome- and Community-Level Interaction Insights into Carbon Utilization and Element Cycling Functions of Hydrothermarchaeota in Hydrothermal Sediment.</title>
        <authorList>
            <person name="Zhou Z."/>
            <person name="Liu Y."/>
            <person name="Xu W."/>
            <person name="Pan J."/>
            <person name="Luo Z.H."/>
            <person name="Li M."/>
        </authorList>
    </citation>
    <scope>NUCLEOTIDE SEQUENCE [LARGE SCALE GENOMIC DNA]</scope>
    <source>
        <strain evidence="5">SpSt-23</strain>
    </source>
</reference>
<sequence length="507" mass="57276">MVGMKPIWLLTFESYMVRKVGGLAEVPPRLAKALREKGYEATVFTPSHGVKLVDRAEEVYSVNIRGENYRILKYRINPEHFVIEGGVFDDENVYSGGMLLEKSAVFGRVVGGYLKHIVESGSGEAPSVIHGNDWHSYPALLLSNALRVEKELRIKLVYQLHLLSKMKLDLDFFTFSLNIGPDTPVSGVEGVKPFEYYFNKAGGWVEKLAYFTVDHYLTVSNGYVKDVEKNLGWEVAGRINYIPNALVWTSREVFDTVAETYMVKNPLDPGERERVRRRVLTEDMARFKGVITEPHVRESLKTLLEHYELDSPRPFHDDGELVFLSGRLAGQKGLDILLGSLEHIIVEKPRVRVVLAYIPVEGCEPLVRKLGEYHWAYNENLRIIIGKISLKDYMSLYFAADAYIVPSRYEPFGLVAVESLAAGTPVVASSTGGLKDIVVDLRENPEEGVGFLIRPGSRVELAETTVKLLEIMSHPVTQEKVRSNCVKRAREFSWEKSAEKALKIYFS</sequence>
<evidence type="ECO:0000259" key="3">
    <source>
        <dbReference type="Pfam" id="PF00534"/>
    </source>
</evidence>
<accession>A0A7C2FEB5</accession>